<proteinExistence type="predicted"/>
<reference evidence="1 2" key="1">
    <citation type="submission" date="2018-06" db="EMBL/GenBank/DDBJ databases">
        <title>Genomic Encyclopedia of Type Strains, Phase IV (KMG-IV): sequencing the most valuable type-strain genomes for metagenomic binning, comparative biology and taxonomic classification.</title>
        <authorList>
            <person name="Goeker M."/>
        </authorList>
    </citation>
    <scope>NUCLEOTIDE SEQUENCE [LARGE SCALE GENOMIC DNA]</scope>
    <source>
        <strain evidence="1 2">DSM 25520</strain>
    </source>
</reference>
<keyword evidence="2" id="KW-1185">Reference proteome</keyword>
<dbReference type="Proteomes" id="UP000253628">
    <property type="component" value="Unassembled WGS sequence"/>
</dbReference>
<gene>
    <name evidence="1" type="ORF">DFR37_10680</name>
</gene>
<comment type="caution">
    <text evidence="1">The sequence shown here is derived from an EMBL/GenBank/DDBJ whole genome shotgun (WGS) entry which is preliminary data.</text>
</comment>
<evidence type="ECO:0000313" key="2">
    <source>
        <dbReference type="Proteomes" id="UP000253628"/>
    </source>
</evidence>
<dbReference type="RefSeq" id="WP_113933570.1">
    <property type="nucleotide sequence ID" value="NZ_JACCEU010000007.1"/>
</dbReference>
<name>A0A366H946_9BURK</name>
<dbReference type="OrthoDB" id="8891667at2"/>
<dbReference type="EMBL" id="QNRQ01000006">
    <property type="protein sequence ID" value="RBP38788.1"/>
    <property type="molecule type" value="Genomic_DNA"/>
</dbReference>
<organism evidence="1 2">
    <name type="scientific">Eoetvoesiella caeni</name>
    <dbReference type="NCBI Taxonomy" id="645616"/>
    <lineage>
        <taxon>Bacteria</taxon>
        <taxon>Pseudomonadati</taxon>
        <taxon>Pseudomonadota</taxon>
        <taxon>Betaproteobacteria</taxon>
        <taxon>Burkholderiales</taxon>
        <taxon>Alcaligenaceae</taxon>
        <taxon>Eoetvoesiella</taxon>
    </lineage>
</organism>
<sequence>MRAVAKVPTRQEILETIRLYASSMPAELLNKFTLDVMLLDSPKYANYRPWESVGEEIDDGYMDDLAGLLSLIKEVWLWRDTQIDAGFRSSAGQWLNGFPSMKAAWKSLRLGWHLEDLSGHQAVLACGLLKRGHILKDQTDGVVSPRVIQEAFEVMAPLGLNWSILILCALLEYHYDQDSARRMVEEHKRLDDLEATAMRGFEAAEQIEVISNKTWPPMAQEAIPVRHHVVNARDSMARAMKKARGKVPPIKRIDDTARERLLMFRLWQGHYSLFGEPKTTAIANIIQAGGVEKPDLDVKGIIKSFRDIPVDFDVRDIMPNARTLVKQG</sequence>
<evidence type="ECO:0000313" key="1">
    <source>
        <dbReference type="EMBL" id="RBP38788.1"/>
    </source>
</evidence>
<accession>A0A366H946</accession>
<protein>
    <submittedName>
        <fullName evidence="1">Uncharacterized protein</fullName>
    </submittedName>
</protein>
<dbReference type="AlphaFoldDB" id="A0A366H946"/>